<evidence type="ECO:0000256" key="10">
    <source>
        <dbReference type="ARBA" id="ARBA00046599"/>
    </source>
</evidence>
<dbReference type="CDD" id="cd00086">
    <property type="entry name" value="homeodomain"/>
    <property type="match status" value="1"/>
</dbReference>
<dbReference type="SUPFAM" id="SSF46689">
    <property type="entry name" value="Homeodomain-like"/>
    <property type="match status" value="1"/>
</dbReference>
<evidence type="ECO:0000256" key="2">
    <source>
        <dbReference type="ARBA" id="ARBA00021327"/>
    </source>
</evidence>
<reference evidence="14" key="2">
    <citation type="submission" date="2025-08" db="UniProtKB">
        <authorList>
            <consortium name="Ensembl"/>
        </authorList>
    </citation>
    <scope>IDENTIFICATION</scope>
</reference>
<dbReference type="PROSITE" id="PS50071">
    <property type="entry name" value="HOMEOBOX_2"/>
    <property type="match status" value="1"/>
</dbReference>
<dbReference type="GO" id="GO:0051155">
    <property type="term" value="P:positive regulation of striated muscle cell differentiation"/>
    <property type="evidence" value="ECO:0007669"/>
    <property type="project" value="Ensembl"/>
</dbReference>
<dbReference type="Gene3D" id="1.10.10.60">
    <property type="entry name" value="Homeodomain-like"/>
    <property type="match status" value="1"/>
</dbReference>
<evidence type="ECO:0000256" key="4">
    <source>
        <dbReference type="ARBA" id="ARBA00022491"/>
    </source>
</evidence>
<accession>A0A5F8GHL5</accession>
<evidence type="ECO:0000256" key="1">
    <source>
        <dbReference type="ARBA" id="ARBA00004123"/>
    </source>
</evidence>
<keyword evidence="8 11" id="KW-0539">Nucleus</keyword>
<dbReference type="GO" id="GO:0003677">
    <property type="term" value="F:DNA binding"/>
    <property type="evidence" value="ECO:0007669"/>
    <property type="project" value="UniProtKB-UniRule"/>
</dbReference>
<evidence type="ECO:0000256" key="6">
    <source>
        <dbReference type="ARBA" id="ARBA00023155"/>
    </source>
</evidence>
<dbReference type="GO" id="GO:0045596">
    <property type="term" value="P:negative regulation of cell differentiation"/>
    <property type="evidence" value="ECO:0007669"/>
    <property type="project" value="Ensembl"/>
</dbReference>
<dbReference type="Ensembl" id="ENSMODT00000088178.1">
    <property type="protein sequence ID" value="ENSMODP00000047015.1"/>
    <property type="gene ID" value="ENSMODG00000043154.1"/>
</dbReference>
<dbReference type="RefSeq" id="XP_007496467.1">
    <property type="nucleotide sequence ID" value="XM_007496405.3"/>
</dbReference>
<evidence type="ECO:0000313" key="14">
    <source>
        <dbReference type="Ensembl" id="ENSMODP00000047015.1"/>
    </source>
</evidence>
<keyword evidence="6 11" id="KW-0371">Homeobox</keyword>
<dbReference type="Pfam" id="PF00046">
    <property type="entry name" value="Homeodomain"/>
    <property type="match status" value="1"/>
</dbReference>
<evidence type="ECO:0000256" key="8">
    <source>
        <dbReference type="ARBA" id="ARBA00023242"/>
    </source>
</evidence>
<keyword evidence="5" id="KW-0805">Transcription regulation</keyword>
<dbReference type="GO" id="GO:0043415">
    <property type="term" value="P:positive regulation of skeletal muscle tissue regeneration"/>
    <property type="evidence" value="ECO:0007669"/>
    <property type="project" value="Ensembl"/>
</dbReference>
<keyword evidence="3" id="KW-0217">Developmental protein</keyword>
<dbReference type="InterPro" id="IPR039162">
    <property type="entry name" value="HOPX"/>
</dbReference>
<dbReference type="Proteomes" id="UP000002280">
    <property type="component" value="Chromosome 5"/>
</dbReference>
<comment type="subunit">
    <text evidence="10">Interacts with serum response factor (SRF). Component of a large complex containing histone deacetylases such as HDAC2. Interacts with the acetylated forms of HSPA1A and HSPA1B. Interacts with HSPA8.</text>
</comment>
<dbReference type="PANTHER" id="PTHR21408:SF1">
    <property type="entry name" value="HOMEODOMAIN-ONLY PROTEIN"/>
    <property type="match status" value="1"/>
</dbReference>
<dbReference type="CTD" id="84525"/>
<dbReference type="FunCoup" id="A0A5F8GHL5">
    <property type="interactions" value="841"/>
</dbReference>
<dbReference type="GO" id="GO:0007507">
    <property type="term" value="P:heart development"/>
    <property type="evidence" value="ECO:0007669"/>
    <property type="project" value="Ensembl"/>
</dbReference>
<dbReference type="GeneTree" id="ENSGT00390000017143"/>
<dbReference type="GO" id="GO:0005634">
    <property type="term" value="C:nucleus"/>
    <property type="evidence" value="ECO:0000318"/>
    <property type="project" value="GO_Central"/>
</dbReference>
<evidence type="ECO:0000256" key="12">
    <source>
        <dbReference type="RuleBase" id="RU000682"/>
    </source>
</evidence>
<dbReference type="GO" id="GO:0051131">
    <property type="term" value="P:chaperone-mediated protein complex assembly"/>
    <property type="evidence" value="ECO:0007669"/>
    <property type="project" value="Ensembl"/>
</dbReference>
<proteinExistence type="predicted"/>
<dbReference type="Bgee" id="ENSMODG00000043154">
    <property type="expression patterns" value="Expressed in heart and 17 other cell types or tissues"/>
</dbReference>
<dbReference type="GO" id="GO:0008016">
    <property type="term" value="P:regulation of heart contraction"/>
    <property type="evidence" value="ECO:0007669"/>
    <property type="project" value="Ensembl"/>
</dbReference>
<evidence type="ECO:0000256" key="9">
    <source>
        <dbReference type="ARBA" id="ARBA00031117"/>
    </source>
</evidence>
<dbReference type="OrthoDB" id="6159439at2759"/>
<comment type="subcellular location">
    <subcellularLocation>
        <location evidence="1 11 12">Nucleus</location>
    </subcellularLocation>
</comment>
<sequence>MSTEEVNGLTQDQVETLELNFNKGNKYPDPTTLLLIAAEVGLTEEQTEKWFKQRLAQWRQSEGLPSKCGSVRD</sequence>
<feature type="domain" description="Homeobox" evidence="13">
    <location>
        <begin position="1"/>
        <end position="61"/>
    </location>
</feature>
<evidence type="ECO:0000256" key="7">
    <source>
        <dbReference type="ARBA" id="ARBA00023163"/>
    </source>
</evidence>
<dbReference type="STRING" id="13616.ENSMODP00000047015"/>
<gene>
    <name evidence="14" type="primary">HOPX</name>
</gene>
<evidence type="ECO:0000256" key="5">
    <source>
        <dbReference type="ARBA" id="ARBA00023015"/>
    </source>
</evidence>
<dbReference type="RefSeq" id="XP_007496468.1">
    <property type="nucleotide sequence ID" value="XM_007496406.2"/>
</dbReference>
<dbReference type="GO" id="GO:0035033">
    <property type="term" value="F:histone deacetylase regulator activity"/>
    <property type="evidence" value="ECO:0007669"/>
    <property type="project" value="Ensembl"/>
</dbReference>
<keyword evidence="4" id="KW-0678">Repressor</keyword>
<name>A0A5F8GHL5_MONDO</name>
<protein>
    <recommendedName>
        <fullName evidence="2">Homeodomain-only protein</fullName>
    </recommendedName>
    <alternativeName>
        <fullName evidence="9">Odd homeobox protein 1</fullName>
    </alternativeName>
</protein>
<dbReference type="GO" id="GO:0001829">
    <property type="term" value="P:trophectodermal cell differentiation"/>
    <property type="evidence" value="ECO:0007669"/>
    <property type="project" value="Ensembl"/>
</dbReference>
<keyword evidence="15" id="KW-1185">Reference proteome</keyword>
<dbReference type="InterPro" id="IPR001356">
    <property type="entry name" value="HD"/>
</dbReference>
<dbReference type="FunFam" id="1.10.10.60:FF:000213">
    <property type="entry name" value="Homeodomain-only protein"/>
    <property type="match status" value="1"/>
</dbReference>
<dbReference type="AlphaFoldDB" id="A0A5F8GHL5"/>
<dbReference type="InParanoid" id="A0A5F8GHL5"/>
<keyword evidence="11 12" id="KW-0238">DNA-binding</keyword>
<evidence type="ECO:0000256" key="3">
    <source>
        <dbReference type="ARBA" id="ARBA00022473"/>
    </source>
</evidence>
<dbReference type="GO" id="GO:0000122">
    <property type="term" value="P:negative regulation of transcription by RNA polymerase II"/>
    <property type="evidence" value="ECO:0007669"/>
    <property type="project" value="Ensembl"/>
</dbReference>
<dbReference type="PANTHER" id="PTHR21408">
    <property type="entry name" value="HOMEODOMAIN-ONLY PROTEIN"/>
    <property type="match status" value="1"/>
</dbReference>
<feature type="DNA-binding region" description="Homeobox" evidence="11">
    <location>
        <begin position="3"/>
        <end position="62"/>
    </location>
</feature>
<evidence type="ECO:0000313" key="15">
    <source>
        <dbReference type="Proteomes" id="UP000002280"/>
    </source>
</evidence>
<keyword evidence="7" id="KW-0804">Transcription</keyword>
<reference evidence="14" key="3">
    <citation type="submission" date="2025-09" db="UniProtKB">
        <authorList>
            <consortium name="Ensembl"/>
        </authorList>
    </citation>
    <scope>IDENTIFICATION</scope>
</reference>
<dbReference type="GO" id="GO:0006357">
    <property type="term" value="P:regulation of transcription by RNA polymerase II"/>
    <property type="evidence" value="ECO:0000318"/>
    <property type="project" value="GO_Central"/>
</dbReference>
<dbReference type="GO" id="GO:0048286">
    <property type="term" value="P:lung alveolus development"/>
    <property type="evidence" value="ECO:0007669"/>
    <property type="project" value="Ensembl"/>
</dbReference>
<evidence type="ECO:0000256" key="11">
    <source>
        <dbReference type="PROSITE-ProRule" id="PRU00108"/>
    </source>
</evidence>
<dbReference type="InterPro" id="IPR009057">
    <property type="entry name" value="Homeodomain-like_sf"/>
</dbReference>
<dbReference type="GeneID" id="100016474"/>
<reference evidence="14 15" key="1">
    <citation type="journal article" date="2007" name="Nature">
        <title>Genome of the marsupial Monodelphis domestica reveals innovation in non-coding sequences.</title>
        <authorList>
            <person name="Mikkelsen T.S."/>
            <person name="Wakefield M.J."/>
            <person name="Aken B."/>
            <person name="Amemiya C.T."/>
            <person name="Chang J.L."/>
            <person name="Duke S."/>
            <person name="Garber M."/>
            <person name="Gentles A.J."/>
            <person name="Goodstadt L."/>
            <person name="Heger A."/>
            <person name="Jurka J."/>
            <person name="Kamal M."/>
            <person name="Mauceli E."/>
            <person name="Searle S.M."/>
            <person name="Sharpe T."/>
            <person name="Baker M.L."/>
            <person name="Batzer M.A."/>
            <person name="Benos P.V."/>
            <person name="Belov K."/>
            <person name="Clamp M."/>
            <person name="Cook A."/>
            <person name="Cuff J."/>
            <person name="Das R."/>
            <person name="Davidow L."/>
            <person name="Deakin J.E."/>
            <person name="Fazzari M.J."/>
            <person name="Glass J.L."/>
            <person name="Grabherr M."/>
            <person name="Greally J.M."/>
            <person name="Gu W."/>
            <person name="Hore T.A."/>
            <person name="Huttley G.A."/>
            <person name="Kleber M."/>
            <person name="Jirtle R.L."/>
            <person name="Koina E."/>
            <person name="Lee J.T."/>
            <person name="Mahony S."/>
            <person name="Marra M.A."/>
            <person name="Miller R.D."/>
            <person name="Nicholls R.D."/>
            <person name="Oda M."/>
            <person name="Papenfuss A.T."/>
            <person name="Parra Z.E."/>
            <person name="Pollock D.D."/>
            <person name="Ray D.A."/>
            <person name="Schein J.E."/>
            <person name="Speed T.P."/>
            <person name="Thompson K."/>
            <person name="VandeBerg J.L."/>
            <person name="Wade C.M."/>
            <person name="Walker J.A."/>
            <person name="Waters P.D."/>
            <person name="Webber C."/>
            <person name="Weidman J.R."/>
            <person name="Xie X."/>
            <person name="Zody M.C."/>
            <person name="Baldwin J."/>
            <person name="Abdouelleil A."/>
            <person name="Abdulkadir J."/>
            <person name="Abebe A."/>
            <person name="Abera B."/>
            <person name="Abreu J."/>
            <person name="Acer S.C."/>
            <person name="Aftuck L."/>
            <person name="Alexander A."/>
            <person name="An P."/>
            <person name="Anderson E."/>
            <person name="Anderson S."/>
            <person name="Arachi H."/>
            <person name="Azer M."/>
            <person name="Bachantsang P."/>
            <person name="Barry A."/>
            <person name="Bayul T."/>
            <person name="Berlin A."/>
            <person name="Bessette D."/>
            <person name="Bloom T."/>
            <person name="Bloom T."/>
            <person name="Boguslavskiy L."/>
            <person name="Bonnet C."/>
            <person name="Boukhgalter B."/>
            <person name="Bourzgui I."/>
            <person name="Brown A."/>
            <person name="Cahill P."/>
            <person name="Channer S."/>
            <person name="Cheshatsang Y."/>
            <person name="Chuda L."/>
            <person name="Citroen M."/>
            <person name="Collymore A."/>
            <person name="Cooke P."/>
            <person name="Costello M."/>
            <person name="D'Aco K."/>
            <person name="Daza R."/>
            <person name="De Haan G."/>
            <person name="DeGray S."/>
            <person name="DeMaso C."/>
            <person name="Dhargay N."/>
            <person name="Dooley K."/>
            <person name="Dooley E."/>
            <person name="Doricent M."/>
            <person name="Dorje P."/>
            <person name="Dorjee K."/>
            <person name="Dupes A."/>
            <person name="Elong R."/>
            <person name="Falk J."/>
            <person name="Farina A."/>
            <person name="Faro S."/>
            <person name="Ferguson D."/>
            <person name="Fisher S."/>
            <person name="Foley C.D."/>
            <person name="Franke A."/>
            <person name="Friedrich D."/>
            <person name="Gadbois L."/>
            <person name="Gearin G."/>
            <person name="Gearin C.R."/>
            <person name="Giannoukos G."/>
            <person name="Goode T."/>
            <person name="Graham J."/>
            <person name="Grandbois E."/>
            <person name="Grewal S."/>
            <person name="Gyaltsen K."/>
            <person name="Hafez N."/>
            <person name="Hagos B."/>
            <person name="Hall J."/>
            <person name="Henson C."/>
            <person name="Hollinger A."/>
            <person name="Honan T."/>
            <person name="Huard M.D."/>
            <person name="Hughes L."/>
            <person name="Hurhula B."/>
            <person name="Husby M.E."/>
            <person name="Kamat A."/>
            <person name="Kanga B."/>
            <person name="Kashin S."/>
            <person name="Khazanovich D."/>
            <person name="Kisner P."/>
            <person name="Lance K."/>
            <person name="Lara M."/>
            <person name="Lee W."/>
            <person name="Lennon N."/>
            <person name="Letendre F."/>
            <person name="LeVine R."/>
            <person name="Lipovsky A."/>
            <person name="Liu X."/>
            <person name="Liu J."/>
            <person name="Liu S."/>
            <person name="Lokyitsang T."/>
            <person name="Lokyitsang Y."/>
            <person name="Lubonja R."/>
            <person name="Lui A."/>
            <person name="MacDonald P."/>
            <person name="Magnisalis V."/>
            <person name="Maru K."/>
            <person name="Matthews C."/>
            <person name="McCusker W."/>
            <person name="McDonough S."/>
            <person name="Mehta T."/>
            <person name="Meldrim J."/>
            <person name="Meneus L."/>
            <person name="Mihai O."/>
            <person name="Mihalev A."/>
            <person name="Mihova T."/>
            <person name="Mittelman R."/>
            <person name="Mlenga V."/>
            <person name="Montmayeur A."/>
            <person name="Mulrain L."/>
            <person name="Navidi A."/>
            <person name="Naylor J."/>
            <person name="Negash T."/>
            <person name="Nguyen T."/>
            <person name="Nguyen N."/>
            <person name="Nicol R."/>
            <person name="Norbu C."/>
            <person name="Norbu N."/>
            <person name="Novod N."/>
            <person name="O'Neill B."/>
            <person name="Osman S."/>
            <person name="Markiewicz E."/>
            <person name="Oyono O.L."/>
            <person name="Patti C."/>
            <person name="Phunkhang P."/>
            <person name="Pierre F."/>
            <person name="Priest M."/>
            <person name="Raghuraman S."/>
            <person name="Rege F."/>
            <person name="Reyes R."/>
            <person name="Rise C."/>
            <person name="Rogov P."/>
            <person name="Ross K."/>
            <person name="Ryan E."/>
            <person name="Settipalli S."/>
            <person name="Shea T."/>
            <person name="Sherpa N."/>
            <person name="Shi L."/>
            <person name="Shih D."/>
            <person name="Sparrow T."/>
            <person name="Spaulding J."/>
            <person name="Stalker J."/>
            <person name="Stange-Thomann N."/>
            <person name="Stavropoulos S."/>
            <person name="Stone C."/>
            <person name="Strader C."/>
            <person name="Tesfaye S."/>
            <person name="Thomson T."/>
            <person name="Thoulutsang Y."/>
            <person name="Thoulutsang D."/>
            <person name="Topham K."/>
            <person name="Topping I."/>
            <person name="Tsamla T."/>
            <person name="Vassiliev H."/>
            <person name="Vo A."/>
            <person name="Wangchuk T."/>
            <person name="Wangdi T."/>
            <person name="Weiand M."/>
            <person name="Wilkinson J."/>
            <person name="Wilson A."/>
            <person name="Yadav S."/>
            <person name="Young G."/>
            <person name="Yu Q."/>
            <person name="Zembek L."/>
            <person name="Zhong D."/>
            <person name="Zimmer A."/>
            <person name="Zwirko Z."/>
            <person name="Jaffe D.B."/>
            <person name="Alvarez P."/>
            <person name="Brockman W."/>
            <person name="Butler J."/>
            <person name="Chin C."/>
            <person name="Gnerre S."/>
            <person name="MacCallum I."/>
            <person name="Graves J.A."/>
            <person name="Ponting C.P."/>
            <person name="Breen M."/>
            <person name="Samollow P.B."/>
            <person name="Lander E.S."/>
            <person name="Lindblad-Toh K."/>
        </authorList>
    </citation>
    <scope>NUCLEOTIDE SEQUENCE [LARGE SCALE GENOMIC DNA]</scope>
</reference>
<dbReference type="OMA" id="LRMAKWR"/>
<evidence type="ECO:0000259" key="13">
    <source>
        <dbReference type="PROSITE" id="PS50071"/>
    </source>
</evidence>
<dbReference type="SMART" id="SM00389">
    <property type="entry name" value="HOX"/>
    <property type="match status" value="1"/>
</dbReference>
<dbReference type="GO" id="GO:1903598">
    <property type="term" value="P:positive regulation of gap junction assembly"/>
    <property type="evidence" value="ECO:0007669"/>
    <property type="project" value="Ensembl"/>
</dbReference>
<organism evidence="14 15">
    <name type="scientific">Monodelphis domestica</name>
    <name type="common">Gray short-tailed opossum</name>
    <dbReference type="NCBI Taxonomy" id="13616"/>
    <lineage>
        <taxon>Eukaryota</taxon>
        <taxon>Metazoa</taxon>
        <taxon>Chordata</taxon>
        <taxon>Craniata</taxon>
        <taxon>Vertebrata</taxon>
        <taxon>Euteleostomi</taxon>
        <taxon>Mammalia</taxon>
        <taxon>Metatheria</taxon>
        <taxon>Didelphimorphia</taxon>
        <taxon>Didelphidae</taxon>
        <taxon>Monodelphis</taxon>
    </lineage>
</organism>